<sequence length="116" mass="13233">MAIPASHIALKMDDEAIADDHLYDMRVPIFSFGSFFSRELCLRRWLSLPWLCRNLDAFLLFWNVCLHLLLLLQHLLFESLQLVLGQGLFVLAKLIDSLALSTTPNNELDLTGLCCI</sequence>
<keyword evidence="2" id="KW-1185">Reference proteome</keyword>
<dbReference type="Proteomes" id="UP001060215">
    <property type="component" value="Chromosome 5"/>
</dbReference>
<gene>
    <name evidence="1" type="ORF">LOK49_LG06G02819</name>
</gene>
<evidence type="ECO:0000313" key="1">
    <source>
        <dbReference type="EMBL" id="KAI8012595.1"/>
    </source>
</evidence>
<evidence type="ECO:0000313" key="2">
    <source>
        <dbReference type="Proteomes" id="UP001060215"/>
    </source>
</evidence>
<organism evidence="1 2">
    <name type="scientific">Camellia lanceoleosa</name>
    <dbReference type="NCBI Taxonomy" id="1840588"/>
    <lineage>
        <taxon>Eukaryota</taxon>
        <taxon>Viridiplantae</taxon>
        <taxon>Streptophyta</taxon>
        <taxon>Embryophyta</taxon>
        <taxon>Tracheophyta</taxon>
        <taxon>Spermatophyta</taxon>
        <taxon>Magnoliopsida</taxon>
        <taxon>eudicotyledons</taxon>
        <taxon>Gunneridae</taxon>
        <taxon>Pentapetalae</taxon>
        <taxon>asterids</taxon>
        <taxon>Ericales</taxon>
        <taxon>Theaceae</taxon>
        <taxon>Camellia</taxon>
    </lineage>
</organism>
<comment type="caution">
    <text evidence="1">The sequence shown here is derived from an EMBL/GenBank/DDBJ whole genome shotgun (WGS) entry which is preliminary data.</text>
</comment>
<proteinExistence type="predicted"/>
<name>A0ACC0HH35_9ERIC</name>
<dbReference type="EMBL" id="CM045762">
    <property type="protein sequence ID" value="KAI8012595.1"/>
    <property type="molecule type" value="Genomic_DNA"/>
</dbReference>
<reference evidence="1 2" key="1">
    <citation type="journal article" date="2022" name="Plant J.">
        <title>Chromosome-level genome of Camellia lanceoleosa provides a valuable resource for understanding genome evolution and self-incompatibility.</title>
        <authorList>
            <person name="Gong W."/>
            <person name="Xiao S."/>
            <person name="Wang L."/>
            <person name="Liao Z."/>
            <person name="Chang Y."/>
            <person name="Mo W."/>
            <person name="Hu G."/>
            <person name="Li W."/>
            <person name="Zhao G."/>
            <person name="Zhu H."/>
            <person name="Hu X."/>
            <person name="Ji K."/>
            <person name="Xiang X."/>
            <person name="Song Q."/>
            <person name="Yuan D."/>
            <person name="Jin S."/>
            <person name="Zhang L."/>
        </authorList>
    </citation>
    <scope>NUCLEOTIDE SEQUENCE [LARGE SCALE GENOMIC DNA]</scope>
    <source>
        <strain evidence="1">SQ_2022a</strain>
    </source>
</reference>
<accession>A0ACC0HH35</accession>
<protein>
    <submittedName>
        <fullName evidence="1">Uncharacterized protein</fullName>
    </submittedName>
</protein>